<feature type="non-terminal residue" evidence="5">
    <location>
        <position position="1"/>
    </location>
</feature>
<feature type="domain" description="FlgD/Vpr Ig-like" evidence="4">
    <location>
        <begin position="558"/>
        <end position="622"/>
    </location>
</feature>
<evidence type="ECO:0000259" key="4">
    <source>
        <dbReference type="Pfam" id="PF13860"/>
    </source>
</evidence>
<reference evidence="5" key="2">
    <citation type="journal article" date="2021" name="Microbiome">
        <title>Successional dynamics and alternative stable states in a saline activated sludge microbial community over 9 years.</title>
        <authorList>
            <person name="Wang Y."/>
            <person name="Ye J."/>
            <person name="Ju F."/>
            <person name="Liu L."/>
            <person name="Boyd J.A."/>
            <person name="Deng Y."/>
            <person name="Parks D.H."/>
            <person name="Jiang X."/>
            <person name="Yin X."/>
            <person name="Woodcroft B.J."/>
            <person name="Tyson G.W."/>
            <person name="Hugenholtz P."/>
            <person name="Polz M.F."/>
            <person name="Zhang T."/>
        </authorList>
    </citation>
    <scope>NUCLEOTIDE SEQUENCE</scope>
    <source>
        <strain evidence="5">HKST-UBA01</strain>
    </source>
</reference>
<dbReference type="NCBIfam" id="TIGR04183">
    <property type="entry name" value="Por_Secre_tail"/>
    <property type="match status" value="1"/>
</dbReference>
<dbReference type="InterPro" id="IPR026444">
    <property type="entry name" value="Secre_tail"/>
</dbReference>
<feature type="transmembrane region" description="Helical" evidence="2">
    <location>
        <begin position="54"/>
        <end position="73"/>
    </location>
</feature>
<dbReference type="Gene3D" id="2.60.40.4070">
    <property type="match status" value="1"/>
</dbReference>
<evidence type="ECO:0000259" key="3">
    <source>
        <dbReference type="Pfam" id="PF04015"/>
    </source>
</evidence>
<evidence type="ECO:0000256" key="1">
    <source>
        <dbReference type="SAM" id="MobiDB-lite"/>
    </source>
</evidence>
<dbReference type="InterPro" id="IPR018247">
    <property type="entry name" value="EF_Hand_1_Ca_BS"/>
</dbReference>
<dbReference type="PROSITE" id="PS00018">
    <property type="entry name" value="EF_HAND_1"/>
    <property type="match status" value="1"/>
</dbReference>
<dbReference type="Proteomes" id="UP000697710">
    <property type="component" value="Unassembled WGS sequence"/>
</dbReference>
<proteinExistence type="predicted"/>
<protein>
    <submittedName>
        <fullName evidence="5">DUF362 domain-containing protein</fullName>
    </submittedName>
</protein>
<gene>
    <name evidence="5" type="ORF">KC729_14350</name>
</gene>
<feature type="region of interest" description="Disordered" evidence="1">
    <location>
        <begin position="520"/>
        <end position="552"/>
    </location>
</feature>
<dbReference type="InterPro" id="IPR025965">
    <property type="entry name" value="FlgD/Vpr_Ig-like"/>
</dbReference>
<dbReference type="Pfam" id="PF13860">
    <property type="entry name" value="FlgD_ig"/>
    <property type="match status" value="1"/>
</dbReference>
<sequence>LGWLVFRTGTKPSRVVYPCQQAAMGTASLAFGAPLVAALLLGRRRAGEWLRSPLALSALLLGVTMFLAGDAYFTRAGQYAGPMGNPPLDYRAQVFHVDQCPQDPAVDRLVGLDNLLVTMARQGLKLYRSSSESALAGPDGVVAADDVVLIKINYQWAERGGTNTDLLRGLIRRIVDHPDGFTGEIVVCENAQFASTSGFDRITNNAQDHGLSPHDVVLYFQGLGLRVSHFDWTPMRYTSVAEYSEGDLQDGYVVLPYDGEVLGRPSYPKFRTSAGTYISVKDGIWDPGSSSYSREHLRFINLPILKSHHAVYGATVSVKHYMGVVTRELSTDSHYAIRTGILGAVMGEIGLADLNILDAIWINANPNTGPGTTYAGATRRDELVASLDPVALDMWSVKNILIPAFIANGFSPPWPTPSADPDDPSSMFRTYLDNSMYQLLDAGYTVTNDLTRIDESFGQGFGGDFDRDGAVDESDLSQFDDCFTGSDGGPIGPGCGPADFDLDDDVDCVDWDYFQAVWTGAGEPTPPPDCATTDAPEAPGPTETPLHTRVQPNPMTDAATIVYSLARPSTVTLTIYDVNGRSVRTWSEPNRSAGPHDVVWDGRSDAGDPVAAGIYSYVLRAGDAKSSGKIVVR</sequence>
<dbReference type="Pfam" id="PF04015">
    <property type="entry name" value="DUF362"/>
    <property type="match status" value="1"/>
</dbReference>
<keyword evidence="2" id="KW-0472">Membrane</keyword>
<dbReference type="InterPro" id="IPR007160">
    <property type="entry name" value="DUF362"/>
</dbReference>
<keyword evidence="2" id="KW-0812">Transmembrane</keyword>
<evidence type="ECO:0000313" key="6">
    <source>
        <dbReference type="Proteomes" id="UP000697710"/>
    </source>
</evidence>
<feature type="domain" description="DUF362" evidence="3">
    <location>
        <begin position="299"/>
        <end position="397"/>
    </location>
</feature>
<reference evidence="5" key="1">
    <citation type="submission" date="2020-04" db="EMBL/GenBank/DDBJ databases">
        <authorList>
            <person name="Zhang T."/>
        </authorList>
    </citation>
    <scope>NUCLEOTIDE SEQUENCE</scope>
    <source>
        <strain evidence="5">HKST-UBA01</strain>
    </source>
</reference>
<dbReference type="EMBL" id="JAGQHR010000499">
    <property type="protein sequence ID" value="MCA9728868.1"/>
    <property type="molecule type" value="Genomic_DNA"/>
</dbReference>
<dbReference type="AlphaFoldDB" id="A0A956M135"/>
<comment type="caution">
    <text evidence="5">The sequence shown here is derived from an EMBL/GenBank/DDBJ whole genome shotgun (WGS) entry which is preliminary data.</text>
</comment>
<feature type="transmembrane region" description="Helical" evidence="2">
    <location>
        <begin position="22"/>
        <end position="42"/>
    </location>
</feature>
<accession>A0A956M135</accession>
<name>A0A956M135_UNCEI</name>
<keyword evidence="2" id="KW-1133">Transmembrane helix</keyword>
<organism evidence="5 6">
    <name type="scientific">Eiseniibacteriota bacterium</name>
    <dbReference type="NCBI Taxonomy" id="2212470"/>
    <lineage>
        <taxon>Bacteria</taxon>
        <taxon>Candidatus Eiseniibacteriota</taxon>
    </lineage>
</organism>
<evidence type="ECO:0000313" key="5">
    <source>
        <dbReference type="EMBL" id="MCA9728868.1"/>
    </source>
</evidence>
<evidence type="ECO:0000256" key="2">
    <source>
        <dbReference type="SAM" id="Phobius"/>
    </source>
</evidence>